<feature type="binding site" evidence="7">
    <location>
        <position position="241"/>
    </location>
    <ligand>
        <name>Mg(2+)</name>
        <dbReference type="ChEBI" id="CHEBI:18420"/>
    </ligand>
</feature>
<keyword evidence="2 5" id="KW-0547">Nucleotide-binding</keyword>
<feature type="binding site" evidence="6">
    <location>
        <begin position="239"/>
        <end position="243"/>
    </location>
    <ligand>
        <name>GTP</name>
        <dbReference type="ChEBI" id="CHEBI:37565"/>
    </ligand>
</feature>
<dbReference type="SUPFAM" id="SSF52540">
    <property type="entry name" value="P-loop containing nucleoside triphosphate hydrolases"/>
    <property type="match status" value="1"/>
</dbReference>
<dbReference type="InterPro" id="IPR006073">
    <property type="entry name" value="GTP-bd"/>
</dbReference>
<accession>A0A2K8L4G7</accession>
<comment type="subunit">
    <text evidence="5">Monomer. Associates with the 50S ribosomal subunit.</text>
</comment>
<dbReference type="GO" id="GO:0005525">
    <property type="term" value="F:GTP binding"/>
    <property type="evidence" value="ECO:0007669"/>
    <property type="project" value="UniProtKB-UniRule"/>
</dbReference>
<name>A0A2K8L4G7_9PROT</name>
<keyword evidence="5" id="KW-0963">Cytoplasm</keyword>
<dbReference type="Gene3D" id="3.40.50.11060">
    <property type="entry name" value="GTPase HflX, N-terminal domain"/>
    <property type="match status" value="1"/>
</dbReference>
<sequence>MSGEWTQTEDQPDVVISVHPELASKRVGEYAWKARSEEFDRLVESSGCNLVRSERFTVRRANSGTLLGEGQVDEVAQFVEVEEAVVVFVDHPLSPVQQRNLEKAWNAKVVDRTGLILEIFASRARTREGVLQVELASLNYQLGRLVRSWTHLERQRGGFGFMGGPGERQIELDRRMIRVKIKSLEKDLEKVRQMRATQRMGRKRKDIPTVALVGYTNAGKSTLFNRLTESGVYAADQLFATLDPTLRLLELPGGLRLMFSDTVGFVQELPHELVDAFRATLEEVVEADLVLHVRDAADPMLAEQGKVVEETLEQLGLVGDLSPPVVEVMNKKDLVPGIESWRAETVPGSRIALSAITGDGVDELIALLTDWLQQDMHEMHLKLDLSDGRTMAFCHQHGSVLSKTVHESVVDMVVRMNPAEAGRLILEEGVHRLR</sequence>
<dbReference type="Proteomes" id="UP000231637">
    <property type="component" value="Chromosome"/>
</dbReference>
<dbReference type="PRINTS" id="PR00326">
    <property type="entry name" value="GTP1OBG"/>
</dbReference>
<dbReference type="Pfam" id="PF16360">
    <property type="entry name" value="GTP-bdg_M"/>
    <property type="match status" value="1"/>
</dbReference>
<feature type="binding site" evidence="6">
    <location>
        <begin position="261"/>
        <end position="264"/>
    </location>
    <ligand>
        <name>GTP</name>
        <dbReference type="ChEBI" id="CHEBI:37565"/>
    </ligand>
</feature>
<dbReference type="NCBIfam" id="TIGR03156">
    <property type="entry name" value="GTP_HflX"/>
    <property type="match status" value="1"/>
</dbReference>
<dbReference type="InterPro" id="IPR032305">
    <property type="entry name" value="GTP-bd_M"/>
</dbReference>
<evidence type="ECO:0000256" key="2">
    <source>
        <dbReference type="ARBA" id="ARBA00022741"/>
    </source>
</evidence>
<dbReference type="OrthoDB" id="9764784at2"/>
<dbReference type="GO" id="GO:0003924">
    <property type="term" value="F:GTPase activity"/>
    <property type="evidence" value="ECO:0007669"/>
    <property type="project" value="UniProtKB-UniRule"/>
</dbReference>
<dbReference type="InterPro" id="IPR016496">
    <property type="entry name" value="GTPase_HflX"/>
</dbReference>
<dbReference type="GO" id="GO:0046872">
    <property type="term" value="F:metal ion binding"/>
    <property type="evidence" value="ECO:0007669"/>
    <property type="project" value="UniProtKB-KW"/>
</dbReference>
<keyword evidence="1 7" id="KW-0479">Metal-binding</keyword>
<dbReference type="InterPro" id="IPR027417">
    <property type="entry name" value="P-loop_NTPase"/>
</dbReference>
<keyword evidence="3 7" id="KW-0460">Magnesium</keyword>
<dbReference type="Gene3D" id="3.40.50.300">
    <property type="entry name" value="P-loop containing nucleotide triphosphate hydrolases"/>
    <property type="match status" value="1"/>
</dbReference>
<keyword evidence="10" id="KW-1185">Reference proteome</keyword>
<comment type="subcellular location">
    <subcellularLocation>
        <location evidence="5">Cytoplasm</location>
    </subcellularLocation>
    <text evidence="5">May associate with membranes.</text>
</comment>
<evidence type="ECO:0000259" key="8">
    <source>
        <dbReference type="PROSITE" id="PS51705"/>
    </source>
</evidence>
<dbReference type="EMBL" id="CP018800">
    <property type="protein sequence ID" value="ATX82177.1"/>
    <property type="molecule type" value="Genomic_DNA"/>
</dbReference>
<feature type="domain" description="Hflx-type G" evidence="8">
    <location>
        <begin position="208"/>
        <end position="376"/>
    </location>
</feature>
<dbReference type="Pfam" id="PF13167">
    <property type="entry name" value="GTP-bdg_N"/>
    <property type="match status" value="1"/>
</dbReference>
<evidence type="ECO:0000256" key="4">
    <source>
        <dbReference type="ARBA" id="ARBA00023134"/>
    </source>
</evidence>
<dbReference type="AlphaFoldDB" id="A0A2K8L4G7"/>
<evidence type="ECO:0000256" key="7">
    <source>
        <dbReference type="PIRSR" id="PIRSR006809-2"/>
    </source>
</evidence>
<gene>
    <name evidence="5" type="primary">hflX</name>
    <name evidence="9" type="ORF">Ga0123462_1313</name>
</gene>
<feature type="binding site" evidence="6">
    <location>
        <begin position="214"/>
        <end position="221"/>
    </location>
    <ligand>
        <name>GTP</name>
        <dbReference type="ChEBI" id="CHEBI:37565"/>
    </ligand>
</feature>
<comment type="similarity">
    <text evidence="5">Belongs to the TRAFAC class OBG-HflX-like GTPase superfamily. HflX GTPase family.</text>
</comment>
<feature type="binding site" evidence="6">
    <location>
        <begin position="330"/>
        <end position="333"/>
    </location>
    <ligand>
        <name>GTP</name>
        <dbReference type="ChEBI" id="CHEBI:37565"/>
    </ligand>
</feature>
<dbReference type="PIRSF" id="PIRSF006809">
    <property type="entry name" value="GTP-binding_hflX_prd"/>
    <property type="match status" value="1"/>
</dbReference>
<comment type="cofactor">
    <cofactor evidence="7">
        <name>Mg(2+)</name>
        <dbReference type="ChEBI" id="CHEBI:18420"/>
    </cofactor>
</comment>
<reference evidence="9 10" key="1">
    <citation type="submission" date="2016-12" db="EMBL/GenBank/DDBJ databases">
        <title>Isolation and genomic insights into novel planktonic Zetaproteobacteria from stratified waters of the Chesapeake Bay.</title>
        <authorList>
            <person name="McAllister S.M."/>
            <person name="Kato S."/>
            <person name="Chan C.S."/>
            <person name="Chiu B.K."/>
            <person name="Field E.K."/>
        </authorList>
    </citation>
    <scope>NUCLEOTIDE SEQUENCE [LARGE SCALE GENOMIC DNA]</scope>
    <source>
        <strain evidence="9 10">CP-8</strain>
    </source>
</reference>
<evidence type="ECO:0000313" key="9">
    <source>
        <dbReference type="EMBL" id="ATX82177.1"/>
    </source>
</evidence>
<dbReference type="CDD" id="cd01878">
    <property type="entry name" value="HflX"/>
    <property type="match status" value="1"/>
</dbReference>
<dbReference type="PANTHER" id="PTHR10229">
    <property type="entry name" value="GTP-BINDING PROTEIN HFLX"/>
    <property type="match status" value="1"/>
</dbReference>
<dbReference type="InterPro" id="IPR025121">
    <property type="entry name" value="GTPase_HflX_N"/>
</dbReference>
<organism evidence="9 10">
    <name type="scientific">Mariprofundus ferrinatatus</name>
    <dbReference type="NCBI Taxonomy" id="1921087"/>
    <lineage>
        <taxon>Bacteria</taxon>
        <taxon>Pseudomonadati</taxon>
        <taxon>Pseudomonadota</taxon>
        <taxon>Candidatius Mariprofundia</taxon>
        <taxon>Mariprofundales</taxon>
        <taxon>Mariprofundaceae</taxon>
        <taxon>Mariprofundus</taxon>
    </lineage>
</organism>
<evidence type="ECO:0000256" key="3">
    <source>
        <dbReference type="ARBA" id="ARBA00022842"/>
    </source>
</evidence>
<dbReference type="HAMAP" id="MF_00900">
    <property type="entry name" value="GTPase_HflX"/>
    <property type="match status" value="1"/>
</dbReference>
<dbReference type="GO" id="GO:0005737">
    <property type="term" value="C:cytoplasm"/>
    <property type="evidence" value="ECO:0007669"/>
    <property type="project" value="UniProtKB-SubCell"/>
</dbReference>
<dbReference type="InterPro" id="IPR030394">
    <property type="entry name" value="G_HFLX_dom"/>
</dbReference>
<dbReference type="PANTHER" id="PTHR10229:SF0">
    <property type="entry name" value="GTP-BINDING PROTEIN 6-RELATED"/>
    <property type="match status" value="1"/>
</dbReference>
<dbReference type="InterPro" id="IPR042108">
    <property type="entry name" value="GTPase_HflX_N_sf"/>
</dbReference>
<feature type="binding site" evidence="7">
    <location>
        <position position="221"/>
    </location>
    <ligand>
        <name>Mg(2+)</name>
        <dbReference type="ChEBI" id="CHEBI:18420"/>
    </ligand>
</feature>
<proteinExistence type="inferred from homology"/>
<evidence type="ECO:0000256" key="6">
    <source>
        <dbReference type="PIRSR" id="PIRSR006809-1"/>
    </source>
</evidence>
<evidence type="ECO:0000313" key="10">
    <source>
        <dbReference type="Proteomes" id="UP000231637"/>
    </source>
</evidence>
<protein>
    <recommendedName>
        <fullName evidence="5">GTPase HflX</fullName>
    </recommendedName>
    <alternativeName>
        <fullName evidence="5">GTP-binding protein HflX</fullName>
    </alternativeName>
</protein>
<dbReference type="KEGG" id="mfn:Ga0123462_1313"/>
<evidence type="ECO:0000256" key="1">
    <source>
        <dbReference type="ARBA" id="ARBA00022723"/>
    </source>
</evidence>
<dbReference type="Pfam" id="PF01926">
    <property type="entry name" value="MMR_HSR1"/>
    <property type="match status" value="1"/>
</dbReference>
<dbReference type="GO" id="GO:0043022">
    <property type="term" value="F:ribosome binding"/>
    <property type="evidence" value="ECO:0007669"/>
    <property type="project" value="TreeGrafter"/>
</dbReference>
<dbReference type="Gene3D" id="6.10.250.2860">
    <property type="match status" value="1"/>
</dbReference>
<dbReference type="RefSeq" id="WP_100265556.1">
    <property type="nucleotide sequence ID" value="NZ_CP018800.1"/>
</dbReference>
<keyword evidence="4 5" id="KW-0342">GTP-binding</keyword>
<evidence type="ECO:0000256" key="5">
    <source>
        <dbReference type="HAMAP-Rule" id="MF_00900"/>
    </source>
</evidence>
<dbReference type="PROSITE" id="PS51705">
    <property type="entry name" value="G_HFLX"/>
    <property type="match status" value="1"/>
</dbReference>
<comment type="function">
    <text evidence="5">GTPase that associates with the 50S ribosomal subunit and may have a role during protein synthesis or ribosome biogenesis.</text>
</comment>